<dbReference type="AlphaFoldDB" id="A0A5G2QNR9"/>
<proteinExistence type="predicted"/>
<dbReference type="PANTHER" id="PTHR33517">
    <property type="entry name" value="PROTEIN FAM170B-RELATED"/>
    <property type="match status" value="1"/>
</dbReference>
<reference evidence="2" key="2">
    <citation type="journal article" date="2020" name="Gigascience">
        <title>An improved pig reference genome sequence to enable pig genetics and genomics research.</title>
        <authorList>
            <person name="Warr A."/>
            <person name="Affara N."/>
            <person name="Aken B."/>
            <person name="Beiki H."/>
            <person name="Bickhart D.M."/>
            <person name="Billis K."/>
            <person name="Chow W."/>
            <person name="Eory L."/>
            <person name="Finlayson H.A."/>
            <person name="Flicek P."/>
            <person name="Giron C.G."/>
            <person name="Griffin D.K."/>
            <person name="Hall R."/>
            <person name="Hannum G."/>
            <person name="Hourlier T."/>
            <person name="Howe K."/>
            <person name="Hume D.A."/>
            <person name="Izuogu O."/>
            <person name="Kim K."/>
            <person name="Koren S."/>
            <person name="Liu H."/>
            <person name="Manchanda N."/>
            <person name="Martin F.J."/>
            <person name="Nonneman D.J."/>
            <person name="O'Connor R.E."/>
            <person name="Phillippy A.M."/>
            <person name="Rohrer G.A."/>
            <person name="Rosen B.D."/>
            <person name="Rund L.A."/>
            <person name="Sargent C.A."/>
            <person name="Schook L.B."/>
            <person name="Schroeder S.G."/>
            <person name="Schwartz A.S."/>
            <person name="Skinner B.M."/>
            <person name="Talbot R."/>
            <person name="Tseng E."/>
            <person name="Tuggle C.K."/>
            <person name="Watson M."/>
            <person name="Smith T.P.L."/>
            <person name="Archibald A.L."/>
        </authorList>
    </citation>
    <scope>NUCLEOTIDE SEQUENCE [LARGE SCALE GENOMIC DNA]</scope>
    <source>
        <strain evidence="2">Duroc</strain>
    </source>
</reference>
<dbReference type="GeneTree" id="ENSGT00940000163833"/>
<protein>
    <recommendedName>
        <fullName evidence="4">Protein FAM170A</fullName>
    </recommendedName>
</protein>
<dbReference type="PANTHER" id="PTHR33517:SF5">
    <property type="entry name" value="FAMILY WITH SEQUENCE SIMILARITY 170 MEMBER A"/>
    <property type="match status" value="1"/>
</dbReference>
<name>A0A5G2QNR9_PIG</name>
<keyword evidence="3" id="KW-1185">Reference proteome</keyword>
<organism evidence="2 3">
    <name type="scientific">Sus scrofa</name>
    <name type="common">Pig</name>
    <dbReference type="NCBI Taxonomy" id="9823"/>
    <lineage>
        <taxon>Eukaryota</taxon>
        <taxon>Metazoa</taxon>
        <taxon>Chordata</taxon>
        <taxon>Craniata</taxon>
        <taxon>Vertebrata</taxon>
        <taxon>Euteleostomi</taxon>
        <taxon>Mammalia</taxon>
        <taxon>Eutheria</taxon>
        <taxon>Laurasiatheria</taxon>
        <taxon>Artiodactyla</taxon>
        <taxon>Suina</taxon>
        <taxon>Suidae</taxon>
        <taxon>Sus</taxon>
    </lineage>
</organism>
<accession>A0A5G2QNR9</accession>
<feature type="region of interest" description="Disordered" evidence="1">
    <location>
        <begin position="329"/>
        <end position="364"/>
    </location>
</feature>
<sequence>MHQKACISEAQNASSCCCTVFSSGCTMGVSKLHEYDLPSGYSWEYNALVPEARSGASESEYFSCDSSFSNPSCAEFWKTPEDTSQPESYVEVPVCSQTPGEKSSDSEYFSCVSSPCKLIFADEDGIHPMHQDDSYLRSPEKPLPQDLEQWETSSPFPQVSFPFNLVNSNESFVSSIFMKKKRVMKIYYMHVQMKKGVAILWETEKGLEPPSKKIKIEEMTYPEKIHMAFTLPHMSTKEFLTDSEFSWDSKVQEEREETDSPAEPTVLEECSRAKTPEWLVALDSGFRCMGCCRVFPSLDILQEHVEHGVKEGFSCHAFHLALAWLKSKGSKKGKKKRRKKTKIKKTTSGHQNEKHFGMKTSSCK</sequence>
<dbReference type="GO" id="GO:0005634">
    <property type="term" value="C:nucleus"/>
    <property type="evidence" value="ECO:0000318"/>
    <property type="project" value="GO_Central"/>
</dbReference>
<dbReference type="PROSITE" id="PS51257">
    <property type="entry name" value="PROKAR_LIPOPROTEIN"/>
    <property type="match status" value="1"/>
</dbReference>
<evidence type="ECO:0008006" key="4">
    <source>
        <dbReference type="Google" id="ProtNLM"/>
    </source>
</evidence>
<dbReference type="Bgee" id="ENSSSCG00000041876">
    <property type="expression patterns" value="Expressed in testis and 2 other cell types or tissues"/>
</dbReference>
<feature type="compositionally biased region" description="Basic residues" evidence="1">
    <location>
        <begin position="329"/>
        <end position="347"/>
    </location>
</feature>
<reference evidence="2" key="3">
    <citation type="submission" date="2025-08" db="UniProtKB">
        <authorList>
            <consortium name="Ensembl"/>
        </authorList>
    </citation>
    <scope>IDENTIFICATION</scope>
</reference>
<evidence type="ECO:0000313" key="3">
    <source>
        <dbReference type="Proteomes" id="UP000008227"/>
    </source>
</evidence>
<dbReference type="Proteomes" id="UP000008227">
    <property type="component" value="Chromosome 2"/>
</dbReference>
<dbReference type="Ensembl" id="ENSSSCT00000072325.2">
    <property type="protein sequence ID" value="ENSSSCP00000066538.2"/>
    <property type="gene ID" value="ENSSSCG00000041876.2"/>
</dbReference>
<evidence type="ECO:0000256" key="1">
    <source>
        <dbReference type="SAM" id="MobiDB-lite"/>
    </source>
</evidence>
<dbReference type="Pfam" id="PF17734">
    <property type="entry name" value="Spt46"/>
    <property type="match status" value="1"/>
</dbReference>
<reference evidence="3" key="1">
    <citation type="submission" date="2009-11" db="EMBL/GenBank/DDBJ databases">
        <authorList>
            <consortium name="Porcine genome sequencing project"/>
        </authorList>
    </citation>
    <scope>NUCLEOTIDE SEQUENCE [LARGE SCALE GENOMIC DNA]</scope>
    <source>
        <strain evidence="3">Duroc</strain>
    </source>
</reference>
<dbReference type="InterPro" id="IPR040879">
    <property type="entry name" value="Spt46-like"/>
</dbReference>
<dbReference type="GO" id="GO:0009566">
    <property type="term" value="P:fertilization"/>
    <property type="evidence" value="ECO:0000318"/>
    <property type="project" value="GO_Central"/>
</dbReference>
<reference evidence="2" key="4">
    <citation type="submission" date="2025-09" db="UniProtKB">
        <authorList>
            <consortium name="Ensembl"/>
        </authorList>
    </citation>
    <scope>IDENTIFICATION</scope>
</reference>
<evidence type="ECO:0000313" key="2">
    <source>
        <dbReference type="Ensembl" id="ENSSSCP00000066538.2"/>
    </source>
</evidence>